<dbReference type="NCBIfam" id="TIGR01640">
    <property type="entry name" value="F_box_assoc_1"/>
    <property type="match status" value="1"/>
</dbReference>
<protein>
    <recommendedName>
        <fullName evidence="1">F-box associated beta-propeller type 1 domain-containing protein</fullName>
    </recommendedName>
</protein>
<gene>
    <name evidence="2" type="ORF">Bca52824_096806</name>
</gene>
<dbReference type="Pfam" id="PF07734">
    <property type="entry name" value="FBA_1"/>
    <property type="match status" value="1"/>
</dbReference>
<comment type="caution">
    <text evidence="2">The sequence shown here is derived from an EMBL/GenBank/DDBJ whole genome shotgun (WGS) entry which is preliminary data.</text>
</comment>
<keyword evidence="3" id="KW-1185">Reference proteome</keyword>
<dbReference type="Proteomes" id="UP000886595">
    <property type="component" value="Unassembled WGS sequence"/>
</dbReference>
<evidence type="ECO:0000313" key="3">
    <source>
        <dbReference type="Proteomes" id="UP000886595"/>
    </source>
</evidence>
<dbReference type="EMBL" id="JAAMPC010001196">
    <property type="protein sequence ID" value="KAG2241210.1"/>
    <property type="molecule type" value="Genomic_DNA"/>
</dbReference>
<dbReference type="AlphaFoldDB" id="A0A8X7NX90"/>
<reference evidence="2 3" key="1">
    <citation type="submission" date="2020-02" db="EMBL/GenBank/DDBJ databases">
        <authorList>
            <person name="Ma Q."/>
            <person name="Huang Y."/>
            <person name="Song X."/>
            <person name="Pei D."/>
        </authorList>
    </citation>
    <scope>NUCLEOTIDE SEQUENCE [LARGE SCALE GENOMIC DNA]</scope>
    <source>
        <strain evidence="2">Sxm20200214</strain>
        <tissue evidence="2">Leaf</tissue>
    </source>
</reference>
<dbReference type="InterPro" id="IPR006527">
    <property type="entry name" value="F-box-assoc_dom_typ1"/>
</dbReference>
<sequence>VGKRLKDALILRVYRRVRFSLLKQCHVTKKINIWVTKNNIANGCHKKVKWTNFMEVSIPNLPDLVQTKCYPQTSYFIEDERNDKKLVRVLAM</sequence>
<dbReference type="InterPro" id="IPR017451">
    <property type="entry name" value="F-box-assoc_interact_dom"/>
</dbReference>
<name>A0A8X7NX90_BRACI</name>
<accession>A0A8X7NX90</accession>
<proteinExistence type="predicted"/>
<evidence type="ECO:0000313" key="2">
    <source>
        <dbReference type="EMBL" id="KAG2241210.1"/>
    </source>
</evidence>
<organism evidence="2 3">
    <name type="scientific">Brassica carinata</name>
    <name type="common">Ethiopian mustard</name>
    <name type="synonym">Abyssinian cabbage</name>
    <dbReference type="NCBI Taxonomy" id="52824"/>
    <lineage>
        <taxon>Eukaryota</taxon>
        <taxon>Viridiplantae</taxon>
        <taxon>Streptophyta</taxon>
        <taxon>Embryophyta</taxon>
        <taxon>Tracheophyta</taxon>
        <taxon>Spermatophyta</taxon>
        <taxon>Magnoliopsida</taxon>
        <taxon>eudicotyledons</taxon>
        <taxon>Gunneridae</taxon>
        <taxon>Pentapetalae</taxon>
        <taxon>rosids</taxon>
        <taxon>malvids</taxon>
        <taxon>Brassicales</taxon>
        <taxon>Brassicaceae</taxon>
        <taxon>Brassiceae</taxon>
        <taxon>Brassica</taxon>
    </lineage>
</organism>
<feature type="domain" description="F-box associated beta-propeller type 1" evidence="1">
    <location>
        <begin position="6"/>
        <end position="86"/>
    </location>
</feature>
<dbReference type="OrthoDB" id="5314306at2759"/>
<evidence type="ECO:0000259" key="1">
    <source>
        <dbReference type="Pfam" id="PF07734"/>
    </source>
</evidence>
<feature type="non-terminal residue" evidence="2">
    <location>
        <position position="1"/>
    </location>
</feature>